<evidence type="ECO:0000313" key="16">
    <source>
        <dbReference type="EnsemblMetazoa" id="CapteP229124"/>
    </source>
</evidence>
<evidence type="ECO:0000256" key="3">
    <source>
        <dbReference type="ARBA" id="ARBA00007720"/>
    </source>
</evidence>
<reference evidence="16" key="3">
    <citation type="submission" date="2015-06" db="UniProtKB">
        <authorList>
            <consortium name="EnsemblMetazoa"/>
        </authorList>
    </citation>
    <scope>IDENTIFICATION</scope>
</reference>
<dbReference type="InterPro" id="IPR004000">
    <property type="entry name" value="Actin"/>
</dbReference>
<keyword evidence="8" id="KW-0805">Transcription regulation</keyword>
<evidence type="ECO:0000256" key="7">
    <source>
        <dbReference type="ARBA" id="ARBA00022840"/>
    </source>
</evidence>
<protein>
    <recommendedName>
        <fullName evidence="4">Actin-related protein 8</fullName>
    </recommendedName>
</protein>
<sequence length="589" mass="66843">MPLVGGKKQVIQSAPEQSLEPILGSSVIVIQPGSLNLYIGRATDTLPVCVPHCIARRHKRPGEQKRHEDAWLMRKECLNTDTEDIHTEGVRSAEDMIQVRPMSNGEYRQPTVPYEMAELNSEFDCDISNEKSNISWTKTQFDPALIVGNEALHMDPSEPYDLHWPIRHGRLHLHRGPSGSLSSVLKDLEDIWGWVIRYKLDVPLKDLKFYRAILLIPDIYNRQHIREMFDILLTRLGFSAAFMLQESVCGTFGTGASSACVVDVGDQKTSICCVEDGISQTNTRLTMDFGGSDITRCFHWLLLRCGFPYKECSLADRMDALFLQELKETYCHMDQDLCGRHGLHMNLNRPGEPVVKYTMYAGDERLLAPLGVFHPEMFGLAGEQLCHKVEMKISDPADPFDDDYLKQTMSRHEQAARAIAARKRENAEKATADQSMVEDADLDDEDTVDPSEPTDPSQPKRQEESLNTMDLSLIGIDQAILQSIERCENDDMKRRMYSCVMVIGGGLMFPGLHGWLQHLLWTQMPAAMRLSIESMDIITKTKDLDPQVICWKGAAVVSLMDTTHELWITQSEWTQLGVRILREKAMFIW</sequence>
<dbReference type="Pfam" id="PF00022">
    <property type="entry name" value="Actin"/>
    <property type="match status" value="2"/>
</dbReference>
<dbReference type="GO" id="GO:0006310">
    <property type="term" value="P:DNA recombination"/>
    <property type="evidence" value="ECO:0007669"/>
    <property type="project" value="UniProtKB-KW"/>
</dbReference>
<dbReference type="GO" id="GO:0005524">
    <property type="term" value="F:ATP binding"/>
    <property type="evidence" value="ECO:0007669"/>
    <property type="project" value="UniProtKB-KW"/>
</dbReference>
<comment type="similarity">
    <text evidence="3">Belongs to the actin family. ARP8 subfamily.</text>
</comment>
<dbReference type="EnsemblMetazoa" id="CapteT229124">
    <property type="protein sequence ID" value="CapteP229124"/>
    <property type="gene ID" value="CapteG229124"/>
</dbReference>
<dbReference type="PANTHER" id="PTHR11937">
    <property type="entry name" value="ACTIN"/>
    <property type="match status" value="1"/>
</dbReference>
<feature type="compositionally biased region" description="Acidic residues" evidence="14">
    <location>
        <begin position="436"/>
        <end position="449"/>
    </location>
</feature>
<reference evidence="17" key="1">
    <citation type="submission" date="2012-12" db="EMBL/GenBank/DDBJ databases">
        <authorList>
            <person name="Hellsten U."/>
            <person name="Grimwood J."/>
            <person name="Chapman J.A."/>
            <person name="Shapiro H."/>
            <person name="Aerts A."/>
            <person name="Otillar R.P."/>
            <person name="Terry A.Y."/>
            <person name="Boore J.L."/>
            <person name="Simakov O."/>
            <person name="Marletaz F."/>
            <person name="Cho S.-J."/>
            <person name="Edsinger-Gonzales E."/>
            <person name="Havlak P."/>
            <person name="Kuo D.-H."/>
            <person name="Larsson T."/>
            <person name="Lv J."/>
            <person name="Arendt D."/>
            <person name="Savage R."/>
            <person name="Osoegawa K."/>
            <person name="de Jong P."/>
            <person name="Lindberg D.R."/>
            <person name="Seaver E.C."/>
            <person name="Weisblat D.A."/>
            <person name="Putnam N.H."/>
            <person name="Grigoriev I.V."/>
            <person name="Rokhsar D.S."/>
        </authorList>
    </citation>
    <scope>NUCLEOTIDE SEQUENCE</scope>
    <source>
        <strain evidence="17">I ESC-2004</strain>
    </source>
</reference>
<comment type="subcellular location">
    <subcellularLocation>
        <location evidence="2">Nucleus</location>
    </subcellularLocation>
</comment>
<accession>R7TU49</accession>
<dbReference type="Gene3D" id="3.30.420.40">
    <property type="match status" value="2"/>
</dbReference>
<feature type="region of interest" description="Disordered" evidence="14">
    <location>
        <begin position="421"/>
        <end position="466"/>
    </location>
</feature>
<evidence type="ECO:0000256" key="5">
    <source>
        <dbReference type="ARBA" id="ARBA00022741"/>
    </source>
</evidence>
<dbReference type="HOGENOM" id="CLU_006974_1_0_1"/>
<dbReference type="OMA" id="AYKCMWA"/>
<name>R7TU49_CAPTE</name>
<dbReference type="InterPro" id="IPR043129">
    <property type="entry name" value="ATPase_NBD"/>
</dbReference>
<evidence type="ECO:0000313" key="15">
    <source>
        <dbReference type="EMBL" id="ELT94986.1"/>
    </source>
</evidence>
<evidence type="ECO:0000256" key="14">
    <source>
        <dbReference type="SAM" id="MobiDB-lite"/>
    </source>
</evidence>
<reference evidence="15 17" key="2">
    <citation type="journal article" date="2013" name="Nature">
        <title>Insights into bilaterian evolution from three spiralian genomes.</title>
        <authorList>
            <person name="Simakov O."/>
            <person name="Marletaz F."/>
            <person name="Cho S.J."/>
            <person name="Edsinger-Gonzales E."/>
            <person name="Havlak P."/>
            <person name="Hellsten U."/>
            <person name="Kuo D.H."/>
            <person name="Larsson T."/>
            <person name="Lv J."/>
            <person name="Arendt D."/>
            <person name="Savage R."/>
            <person name="Osoegawa K."/>
            <person name="de Jong P."/>
            <person name="Grimwood J."/>
            <person name="Chapman J.A."/>
            <person name="Shapiro H."/>
            <person name="Aerts A."/>
            <person name="Otillar R.P."/>
            <person name="Terry A.Y."/>
            <person name="Boore J.L."/>
            <person name="Grigoriev I.V."/>
            <person name="Lindberg D.R."/>
            <person name="Seaver E.C."/>
            <person name="Weisblat D.A."/>
            <person name="Putnam N.H."/>
            <person name="Rokhsar D.S."/>
        </authorList>
    </citation>
    <scope>NUCLEOTIDE SEQUENCE</scope>
    <source>
        <strain evidence="15 17">I ESC-2004</strain>
    </source>
</reference>
<gene>
    <name evidence="15" type="ORF">CAPTEDRAFT_229124</name>
</gene>
<dbReference type="FunFam" id="3.30.420.40:FF:000100">
    <property type="entry name" value="Actin-related protein 8"/>
    <property type="match status" value="1"/>
</dbReference>
<keyword evidence="6" id="KW-0227">DNA damage</keyword>
<evidence type="ECO:0000256" key="8">
    <source>
        <dbReference type="ARBA" id="ARBA00023015"/>
    </source>
</evidence>
<dbReference type="EMBL" id="KB309260">
    <property type="protein sequence ID" value="ELT94986.1"/>
    <property type="molecule type" value="Genomic_DNA"/>
</dbReference>
<dbReference type="FunFam" id="3.30.420.40:FF:000121">
    <property type="entry name" value="Actin-related protein 8"/>
    <property type="match status" value="1"/>
</dbReference>
<keyword evidence="12" id="KW-0539">Nucleus</keyword>
<evidence type="ECO:0000256" key="10">
    <source>
        <dbReference type="ARBA" id="ARBA00023172"/>
    </source>
</evidence>
<comment type="function">
    <text evidence="1">Actins are highly conserved proteins that are involved in various types of cell motility and are ubiquitously expressed in all eukaryotic cells.</text>
</comment>
<evidence type="ECO:0000313" key="17">
    <source>
        <dbReference type="Proteomes" id="UP000014760"/>
    </source>
</evidence>
<dbReference type="Proteomes" id="UP000014760">
    <property type="component" value="Unassembled WGS sequence"/>
</dbReference>
<comment type="function">
    <text evidence="13">Plays an important role in the functional organization of mitotic chromosomes. Exhibits low basal ATPase activity, and unable to polymerize.</text>
</comment>
<dbReference type="STRING" id="283909.R7TU49"/>
<organism evidence="15">
    <name type="scientific">Capitella teleta</name>
    <name type="common">Polychaete worm</name>
    <dbReference type="NCBI Taxonomy" id="283909"/>
    <lineage>
        <taxon>Eukaryota</taxon>
        <taxon>Metazoa</taxon>
        <taxon>Spiralia</taxon>
        <taxon>Lophotrochozoa</taxon>
        <taxon>Annelida</taxon>
        <taxon>Polychaeta</taxon>
        <taxon>Sedentaria</taxon>
        <taxon>Scolecida</taxon>
        <taxon>Capitellidae</taxon>
        <taxon>Capitella</taxon>
    </lineage>
</organism>
<keyword evidence="7" id="KW-0067">ATP-binding</keyword>
<evidence type="ECO:0000256" key="13">
    <source>
        <dbReference type="ARBA" id="ARBA00025560"/>
    </source>
</evidence>
<evidence type="ECO:0000256" key="4">
    <source>
        <dbReference type="ARBA" id="ARBA00021608"/>
    </source>
</evidence>
<proteinExistence type="inferred from homology"/>
<dbReference type="Gene3D" id="3.90.640.10">
    <property type="entry name" value="Actin, Chain A, domain 4"/>
    <property type="match status" value="1"/>
</dbReference>
<keyword evidence="5" id="KW-0547">Nucleotide-binding</keyword>
<dbReference type="CDD" id="cd10206">
    <property type="entry name" value="ASKHA_NBD_Arp8-like"/>
    <property type="match status" value="1"/>
</dbReference>
<dbReference type="SUPFAM" id="SSF53067">
    <property type="entry name" value="Actin-like ATPase domain"/>
    <property type="match status" value="2"/>
</dbReference>
<dbReference type="EMBL" id="AMQN01012048">
    <property type="status" value="NOT_ANNOTATED_CDS"/>
    <property type="molecule type" value="Genomic_DNA"/>
</dbReference>
<evidence type="ECO:0000256" key="11">
    <source>
        <dbReference type="ARBA" id="ARBA00023204"/>
    </source>
</evidence>
<dbReference type="SMART" id="SM00268">
    <property type="entry name" value="ACTIN"/>
    <property type="match status" value="1"/>
</dbReference>
<evidence type="ECO:0000256" key="6">
    <source>
        <dbReference type="ARBA" id="ARBA00022763"/>
    </source>
</evidence>
<dbReference type="FunCoup" id="R7TU49">
    <property type="interactions" value="1871"/>
</dbReference>
<dbReference type="GO" id="GO:0006281">
    <property type="term" value="P:DNA repair"/>
    <property type="evidence" value="ECO:0007669"/>
    <property type="project" value="UniProtKB-KW"/>
</dbReference>
<dbReference type="AlphaFoldDB" id="R7TU49"/>
<keyword evidence="17" id="KW-1185">Reference proteome</keyword>
<evidence type="ECO:0000256" key="9">
    <source>
        <dbReference type="ARBA" id="ARBA00023163"/>
    </source>
</evidence>
<dbReference type="OrthoDB" id="5572108at2759"/>
<feature type="compositionally biased region" description="Basic and acidic residues" evidence="14">
    <location>
        <begin position="422"/>
        <end position="431"/>
    </location>
</feature>
<keyword evidence="10" id="KW-0233">DNA recombination</keyword>
<evidence type="ECO:0000256" key="12">
    <source>
        <dbReference type="ARBA" id="ARBA00023242"/>
    </source>
</evidence>
<dbReference type="GO" id="GO:0005634">
    <property type="term" value="C:nucleus"/>
    <property type="evidence" value="ECO:0007669"/>
    <property type="project" value="UniProtKB-SubCell"/>
</dbReference>
<keyword evidence="11" id="KW-0234">DNA repair</keyword>
<evidence type="ECO:0000256" key="2">
    <source>
        <dbReference type="ARBA" id="ARBA00004123"/>
    </source>
</evidence>
<keyword evidence="9" id="KW-0804">Transcription</keyword>
<evidence type="ECO:0000256" key="1">
    <source>
        <dbReference type="ARBA" id="ARBA00003520"/>
    </source>
</evidence>